<dbReference type="RefSeq" id="XP_022107210.1">
    <property type="nucleotide sequence ID" value="XM_022251518.1"/>
</dbReference>
<evidence type="ECO:0000313" key="23">
    <source>
        <dbReference type="RefSeq" id="XP_022107210.1"/>
    </source>
</evidence>
<dbReference type="SUPFAM" id="SSF81321">
    <property type="entry name" value="Family A G protein-coupled receptor-like"/>
    <property type="match status" value="1"/>
</dbReference>
<dbReference type="SMART" id="SM00179">
    <property type="entry name" value="EGF_CA"/>
    <property type="match status" value="1"/>
</dbReference>
<keyword evidence="11 15" id="KW-1015">Disulfide bond</keyword>
<dbReference type="Gene3D" id="2.10.25.10">
    <property type="entry name" value="Laminin"/>
    <property type="match status" value="1"/>
</dbReference>
<dbReference type="Pfam" id="PF07645">
    <property type="entry name" value="EGF_CA"/>
    <property type="match status" value="1"/>
</dbReference>
<feature type="domain" description="C-type lectin" evidence="20">
    <location>
        <begin position="460"/>
        <end position="570"/>
    </location>
</feature>
<feature type="domain" description="C-type lectin" evidence="20">
    <location>
        <begin position="1117"/>
        <end position="1251"/>
    </location>
</feature>
<evidence type="ECO:0000256" key="13">
    <source>
        <dbReference type="ARBA" id="ARBA00023224"/>
    </source>
</evidence>
<feature type="disulfide bond" evidence="15">
    <location>
        <begin position="1617"/>
        <end position="1635"/>
    </location>
</feature>
<feature type="domain" description="F5/8 type C" evidence="18">
    <location>
        <begin position="292"/>
        <end position="445"/>
    </location>
</feature>
<dbReference type="Pfam" id="PF13855">
    <property type="entry name" value="LRR_8"/>
    <property type="match status" value="2"/>
</dbReference>
<dbReference type="Pfam" id="PF00057">
    <property type="entry name" value="Ldl_recept_a"/>
    <property type="match status" value="4"/>
</dbReference>
<dbReference type="InterPro" id="IPR003591">
    <property type="entry name" value="Leu-rich_rpt_typical-subtyp"/>
</dbReference>
<dbReference type="InterPro" id="IPR000276">
    <property type="entry name" value="GPCR_Rhodpsn"/>
</dbReference>
<dbReference type="SUPFAM" id="SSF56436">
    <property type="entry name" value="C-type lectin-like"/>
    <property type="match status" value="2"/>
</dbReference>
<protein>
    <submittedName>
        <fullName evidence="23">Uncharacterized protein LOC110988203</fullName>
    </submittedName>
</protein>
<dbReference type="InterPro" id="IPR000421">
    <property type="entry name" value="FA58C"/>
</dbReference>
<keyword evidence="13" id="KW-0807">Transducer</keyword>
<evidence type="ECO:0000259" key="21">
    <source>
        <dbReference type="PROSITE" id="PS50262"/>
    </source>
</evidence>
<dbReference type="CDD" id="cd00112">
    <property type="entry name" value="LDLa"/>
    <property type="match status" value="4"/>
</dbReference>
<dbReference type="SMART" id="SM00034">
    <property type="entry name" value="CLECT"/>
    <property type="match status" value="2"/>
</dbReference>
<dbReference type="InterPro" id="IPR001881">
    <property type="entry name" value="EGF-like_Ca-bd_dom"/>
</dbReference>
<feature type="domain" description="F5/8 type C" evidence="18">
    <location>
        <begin position="1"/>
        <end position="127"/>
    </location>
</feature>
<dbReference type="Gene3D" id="2.60.120.260">
    <property type="entry name" value="Galactose-binding domain-like"/>
    <property type="match status" value="3"/>
</dbReference>
<dbReference type="InterPro" id="IPR000859">
    <property type="entry name" value="CUB_dom"/>
</dbReference>
<feature type="disulfide bond" evidence="15">
    <location>
        <begin position="1406"/>
        <end position="1424"/>
    </location>
</feature>
<keyword evidence="10 16" id="KW-0472">Membrane</keyword>
<feature type="disulfide bond" evidence="15">
    <location>
        <begin position="1668"/>
        <end position="1683"/>
    </location>
</feature>
<dbReference type="GeneID" id="110988203"/>
<feature type="disulfide bond" evidence="15">
    <location>
        <begin position="1418"/>
        <end position="1433"/>
    </location>
</feature>
<gene>
    <name evidence="23" type="primary">LOC110988203</name>
</gene>
<evidence type="ECO:0000256" key="1">
    <source>
        <dbReference type="ARBA" id="ARBA00004651"/>
    </source>
</evidence>
<dbReference type="SMART" id="SM00369">
    <property type="entry name" value="LRR_TYP"/>
    <property type="match status" value="5"/>
</dbReference>
<keyword evidence="2" id="KW-1003">Cell membrane</keyword>
<dbReference type="InterPro" id="IPR001304">
    <property type="entry name" value="C-type_lectin-like"/>
</dbReference>
<evidence type="ECO:0000256" key="6">
    <source>
        <dbReference type="ARBA" id="ARBA00022729"/>
    </source>
</evidence>
<feature type="transmembrane region" description="Helical" evidence="16">
    <location>
        <begin position="2196"/>
        <end position="2217"/>
    </location>
</feature>
<evidence type="ECO:0000256" key="15">
    <source>
        <dbReference type="PROSITE-ProRule" id="PRU00124"/>
    </source>
</evidence>
<dbReference type="InterPro" id="IPR049883">
    <property type="entry name" value="NOTCH1_EGF-like"/>
</dbReference>
<keyword evidence="12" id="KW-0675">Receptor</keyword>
<evidence type="ECO:0000259" key="19">
    <source>
        <dbReference type="PROSITE" id="PS50026"/>
    </source>
</evidence>
<proteinExistence type="predicted"/>
<feature type="disulfide bond" evidence="15">
    <location>
        <begin position="1444"/>
        <end position="1456"/>
    </location>
</feature>
<dbReference type="Pfam" id="PF00754">
    <property type="entry name" value="F5_F8_type_C"/>
    <property type="match status" value="3"/>
</dbReference>
<dbReference type="Pfam" id="PF00059">
    <property type="entry name" value="Lectin_C"/>
    <property type="match status" value="1"/>
</dbReference>
<dbReference type="GO" id="GO:0009755">
    <property type="term" value="P:hormone-mediated signaling pathway"/>
    <property type="evidence" value="ECO:0007669"/>
    <property type="project" value="TreeGrafter"/>
</dbReference>
<sequence>MDENHTAGHARIGNHTSWRPHPDDLDPWLEVDFGERTLITGLLVQGGGREHSWVKSFTIRFGNDLTVFWAYEEYKRLDRQAIVVKANGEPGCIKPIYLTPPIKARYLEINPTESYGGVALRLEVLGCRDNDCDFAAGIARGDIHNTEITASSSVDDERGKHGPANARLNPFGVPKSGWMPSLFDANPWLQVYLPGVHRITGVVTQGCGNVDRWTARYTIRYSADRSIEDLLDYPEPGRSQVFVGNNDRCTLKRNNLDPSIQAEVLRLYPQAAPDSDVGACLRLELIGCRYRACGRRLGMESGLIAASQITESSEYAGQEGDMGRLHHFNCWKPNGMGNNHWIQVDLLDLYTITGLITQGGYNAFLGEQDVFYWPDSYRVLYTSSRNDSLWRKYYNLEGDVMDFPAYPDPHTEKRHDFDRPFITRKLRIIPYSWRGYCLRMEILGCRLSEGQVCGEDALLHDGFCVGSVNTQSSGACDNIYAEGSQPITISSAATQQWLGFKRDDIKVNDRHYQYKVGLRTQPGGDAFAWADGTPMTYDNFRWPTNITDNSTEWCVYVDMNDDLRWREFQCRNDAVPRATICQLDVDECTASDNRCSHTCSNFPGGFQCICPRGFRLDSMDGIACTTLCTDKPPVEGNGNSSTDCLSDPYGFGCLDLNIPDIDWPNFSYHWPVPDSADESGYAPSTLPPMLLGESTCNDVADVRCEEMWARNVNLEYVYFSQGYIHSLSFPPWYNQGSTCQINIQIPPGNFVRLEIHEMVLRRMPRMSRCIDVLNVTDHLTPHHSMSRGSFCGELRDLVVTCRSNNVTLRLDIGAIGQDMPKKLGFMASYSMTDCTASTDECDPGCGKKDVLTAPRGNFSTTDFPSKLPPFSICAWNISLPTGSFIALNFSEFLIAEEEDSSECVDFVQIFLSDDNGLYDNGPAGQPMCGSTPSLIMSNSSSVQVVFRTGLDSKSLGFLAQYASTDIPGCGVGFYSGEGIQRCDMPEAAIASVDYPRPYRPGTSSIWHLTTNIGTYIELQFVTFDVPGSYGDSSFVKINDGAPDSTSGMLLARLSNERPPRGPVRSSFNEMTVRFRADGSVTGNGFYAKYRAAVFTPKVKLFDNETTDEDCQSGWRHYNGQCYAFREANNSIRWTDAQRLCSDENANLVSISDFAEMNFIHSLMTSSWLTNNSNTYIGLRYHHLQLQHRWQDESPLSYADWFVPGPLEGGQISSSSFVVNGAPQPDGGALERCSQIILRNLHSTSHWHDVPCASKNSNQFICEKSNYQGHLPPTSPKSVGKLSSAVCENEWTLIHGQYCVKMLLNSSATFLTRCPANSRLATSLDPQIAQRLPFYIEHVWGMDPSTHTRFLIGPRGEGDDRAYDVMTYIDGHWRTVHERAAGEIHGAICAMEASVETPGCPSDMFTCGSGECIHRVFVCDNRRDCTDNGDEASCSNDVGIAGYTCTDTSFRCGSGECVSLSFYCDFHPHCQDASDEANCSIVTCTDLEFRCNSGQCINKELRCNLVTDCVDESDEQNCEAVSGGFQCYDGAWLPAHTHCDGTKDCPGNNREDEPNSACVFFQCKENPNLIQCNNGACADRRHICLYDFDQYGYQTGCRDVTHLRFCGEFECSNNTFKCPGSYCIPLHRRCDVTKDCPGGEDEIGCANHTCNGHYRCHDSRVCVTKSYVCDGIKQCPAGDDELFCETQCPDGCSCTGLSYACTGISWSDETAKLIPRNVRKLELRGVAAVSRRRRETVLNNNVTVEYTLYLPLDRLQQLAELDLSGNGIDVLKPGMFKKQNNLYKLVLADNNIRKLENGTFEGLHRLQFLNLTGNPLAEIASGAFLDVVTLPILDLGYLQLRHLQPGVFKGLDSVEALNVGHNPLVAVDRGAFDGLEKTSTLDIRQTEISKVDPLMFQGLDSIQTVYADKYLYCCLLSDIHNCEAPMDELSSCEDLMRNPILRVFIWILGFSALVGNAFVIAWRARSRDREQSRKIQTFLILNLAVADLLMGVYMIVIASADLHYRSDYMIHADEWQESVVCQMAGFISVLSSESSVFLLVLITTDRFLGVVFPFSRWRLHTKSARYAVAGLWLLAFFLSLLPVVLRPAFGDRFYGRSSVCLALPFTRTKLPGWEYSVVLFLGVNLLGFLVIFLCYFSMYIAIKRASKQCTRKRENMEEIKMATKMGIIVGTDFFCWMPIIIMGLLSLSGTATIPQEMYAWAAVFMLPVNSAANPYLYTISSLDRKRKKARTSTSSPTWKTECTRDSVDFEMVKYAKGDSNSRDKDNPSLMATVYSEQVENRVLPYMGKRMHSFMLRQHIAETKTPLAVSAVAAIENDLRRALEFLHKNGLAHGKINEDFVAIDKDKKDGRIAFLVMRGEPLDGDENSGVGNSVSAEEEVPLLRRDNRQLDELLARLRGSH</sequence>
<dbReference type="InterPro" id="IPR035914">
    <property type="entry name" value="Sperma_CUB_dom_sf"/>
</dbReference>
<feature type="domain" description="F5/8 type C" evidence="18">
    <location>
        <begin position="132"/>
        <end position="288"/>
    </location>
</feature>
<dbReference type="PROSITE" id="PS50041">
    <property type="entry name" value="C_TYPE_LECTIN_2"/>
    <property type="match status" value="2"/>
</dbReference>
<feature type="disulfide bond" evidence="15">
    <location>
        <begin position="1502"/>
        <end position="1517"/>
    </location>
</feature>
<dbReference type="InterPro" id="IPR001611">
    <property type="entry name" value="Leu-rich_rpt"/>
</dbReference>
<keyword evidence="5 16" id="KW-0812">Transmembrane</keyword>
<dbReference type="CDD" id="cd00041">
    <property type="entry name" value="CUB"/>
    <property type="match status" value="3"/>
</dbReference>
<feature type="domain" description="CUB" evidence="17">
    <location>
        <begin position="845"/>
        <end position="964"/>
    </location>
</feature>
<dbReference type="PROSITE" id="PS01286">
    <property type="entry name" value="FA58C_2"/>
    <property type="match status" value="1"/>
</dbReference>
<dbReference type="InterPro" id="IPR018097">
    <property type="entry name" value="EGF_Ca-bd_CS"/>
</dbReference>
<dbReference type="PROSITE" id="PS50022">
    <property type="entry name" value="FA58C_3"/>
    <property type="match status" value="3"/>
</dbReference>
<dbReference type="InterPro" id="IPR000742">
    <property type="entry name" value="EGF"/>
</dbReference>
<name>A0A8B7ZQQ5_ACAPL</name>
<feature type="disulfide bond" evidence="15">
    <location>
        <begin position="1649"/>
        <end position="1661"/>
    </location>
</feature>
<evidence type="ECO:0000256" key="11">
    <source>
        <dbReference type="ARBA" id="ARBA00023157"/>
    </source>
</evidence>
<evidence type="ECO:0000256" key="16">
    <source>
        <dbReference type="SAM" id="Phobius"/>
    </source>
</evidence>
<evidence type="ECO:0000259" key="18">
    <source>
        <dbReference type="PROSITE" id="PS50022"/>
    </source>
</evidence>
<dbReference type="SUPFAM" id="SSF57196">
    <property type="entry name" value="EGF/Laminin"/>
    <property type="match status" value="1"/>
</dbReference>
<evidence type="ECO:0000256" key="2">
    <source>
        <dbReference type="ARBA" id="ARBA00022475"/>
    </source>
</evidence>
<dbReference type="InterPro" id="IPR016187">
    <property type="entry name" value="CTDL_fold"/>
</dbReference>
<dbReference type="InterPro" id="IPR002172">
    <property type="entry name" value="LDrepeatLR_classA_rpt"/>
</dbReference>
<dbReference type="InterPro" id="IPR000152">
    <property type="entry name" value="EGF-type_Asp/Asn_hydroxyl_site"/>
</dbReference>
<dbReference type="PROSITE" id="PS50068">
    <property type="entry name" value="LDLRA_2"/>
    <property type="match status" value="5"/>
</dbReference>
<accession>A0A8B7ZQQ5</accession>
<dbReference type="CDD" id="cd00057">
    <property type="entry name" value="FA58C"/>
    <property type="match status" value="2"/>
</dbReference>
<dbReference type="PANTHER" id="PTHR24372">
    <property type="entry name" value="GLYCOPROTEIN HORMONE RECEPTOR"/>
    <property type="match status" value="1"/>
</dbReference>
<dbReference type="Gene3D" id="3.80.10.10">
    <property type="entry name" value="Ribonuclease Inhibitor"/>
    <property type="match status" value="1"/>
</dbReference>
<evidence type="ECO:0000256" key="10">
    <source>
        <dbReference type="ARBA" id="ARBA00023136"/>
    </source>
</evidence>
<dbReference type="InterPro" id="IPR008979">
    <property type="entry name" value="Galactose-bd-like_sf"/>
</dbReference>
<evidence type="ECO:0000256" key="12">
    <source>
        <dbReference type="ARBA" id="ARBA00023170"/>
    </source>
</evidence>
<evidence type="ECO:0000313" key="22">
    <source>
        <dbReference type="Proteomes" id="UP000694845"/>
    </source>
</evidence>
<dbReference type="SMART" id="SM00231">
    <property type="entry name" value="FA58C"/>
    <property type="match status" value="3"/>
</dbReference>
<evidence type="ECO:0000259" key="17">
    <source>
        <dbReference type="PROSITE" id="PS01180"/>
    </source>
</evidence>
<feature type="disulfide bond" evidence="15">
    <location>
        <begin position="1399"/>
        <end position="1411"/>
    </location>
</feature>
<keyword evidence="7" id="KW-0677">Repeat</keyword>
<dbReference type="GO" id="GO:0005509">
    <property type="term" value="F:calcium ion binding"/>
    <property type="evidence" value="ECO:0007669"/>
    <property type="project" value="InterPro"/>
</dbReference>
<dbReference type="InterPro" id="IPR017452">
    <property type="entry name" value="GPCR_Rhodpsn_7TM"/>
</dbReference>
<dbReference type="PROSITE" id="PS01180">
    <property type="entry name" value="CUB"/>
    <property type="match status" value="3"/>
</dbReference>
<comment type="subcellular location">
    <subcellularLocation>
        <location evidence="1">Cell membrane</location>
        <topology evidence="1">Multi-pass membrane protein</topology>
    </subcellularLocation>
</comment>
<dbReference type="SMART" id="SM00042">
    <property type="entry name" value="CUB"/>
    <property type="match status" value="3"/>
</dbReference>
<dbReference type="PROSITE" id="PS51450">
    <property type="entry name" value="LRR"/>
    <property type="match status" value="2"/>
</dbReference>
<comment type="caution">
    <text evidence="14">Lacks conserved residue(s) required for the propagation of feature annotation.</text>
</comment>
<keyword evidence="9" id="KW-0297">G-protein coupled receptor</keyword>
<dbReference type="InterPro" id="IPR016186">
    <property type="entry name" value="C-type_lectin-like/link_sf"/>
</dbReference>
<evidence type="ECO:0000256" key="7">
    <source>
        <dbReference type="ARBA" id="ARBA00022737"/>
    </source>
</evidence>
<evidence type="ECO:0000256" key="8">
    <source>
        <dbReference type="ARBA" id="ARBA00022989"/>
    </source>
</evidence>
<keyword evidence="6" id="KW-0732">Signal</keyword>
<dbReference type="Gene3D" id="4.10.400.10">
    <property type="entry name" value="Low-density Lipoprotein Receptor"/>
    <property type="match status" value="5"/>
</dbReference>
<keyword evidence="8 16" id="KW-1133">Transmembrane helix</keyword>
<feature type="domain" description="EGF-like" evidence="19">
    <location>
        <begin position="584"/>
        <end position="620"/>
    </location>
</feature>
<dbReference type="PRINTS" id="PR00261">
    <property type="entry name" value="LDLRECEPTOR"/>
</dbReference>
<dbReference type="PANTHER" id="PTHR24372:SF77">
    <property type="entry name" value="G-PROTEIN COUPLED RECEPTORS FAMILY 1 PROFILE DOMAIN-CONTAINING PROTEIN"/>
    <property type="match status" value="1"/>
</dbReference>
<dbReference type="CDD" id="cd15137">
    <property type="entry name" value="7tmA_Relaxin_R"/>
    <property type="match status" value="1"/>
</dbReference>
<dbReference type="OMA" id="RCEEMWA"/>
<feature type="domain" description="G-protein coupled receptors family 1 profile" evidence="21">
    <location>
        <begin position="1954"/>
        <end position="2216"/>
    </location>
</feature>
<dbReference type="PROSITE" id="PS50262">
    <property type="entry name" value="G_PROTEIN_RECEP_F1_2"/>
    <property type="match status" value="1"/>
</dbReference>
<feature type="disulfide bond" evidence="15">
    <location>
        <begin position="1610"/>
        <end position="1622"/>
    </location>
</feature>
<organism evidence="22 23">
    <name type="scientific">Acanthaster planci</name>
    <name type="common">Crown-of-thorns starfish</name>
    <dbReference type="NCBI Taxonomy" id="133434"/>
    <lineage>
        <taxon>Eukaryota</taxon>
        <taxon>Metazoa</taxon>
        <taxon>Echinodermata</taxon>
        <taxon>Eleutherozoa</taxon>
        <taxon>Asterozoa</taxon>
        <taxon>Asteroidea</taxon>
        <taxon>Valvatacea</taxon>
        <taxon>Valvatida</taxon>
        <taxon>Acanthasteridae</taxon>
        <taxon>Acanthaster</taxon>
    </lineage>
</organism>
<dbReference type="Proteomes" id="UP000694845">
    <property type="component" value="Unplaced"/>
</dbReference>
<feature type="disulfide bond" evidence="15">
    <location>
        <begin position="1451"/>
        <end position="1469"/>
    </location>
</feature>
<feature type="disulfide bond" evidence="15">
    <location>
        <begin position="1463"/>
        <end position="1478"/>
    </location>
</feature>
<dbReference type="Gene3D" id="1.20.1070.10">
    <property type="entry name" value="Rhodopsin 7-helix transmembrane proteins"/>
    <property type="match status" value="1"/>
</dbReference>
<evidence type="ECO:0000256" key="4">
    <source>
        <dbReference type="ARBA" id="ARBA00022614"/>
    </source>
</evidence>
<evidence type="ECO:0000256" key="9">
    <source>
        <dbReference type="ARBA" id="ARBA00023040"/>
    </source>
</evidence>
<feature type="disulfide bond" evidence="15">
    <location>
        <begin position="1629"/>
        <end position="1644"/>
    </location>
</feature>
<dbReference type="PROSITE" id="PS01187">
    <property type="entry name" value="EGF_CA"/>
    <property type="match status" value="1"/>
</dbReference>
<feature type="disulfide bond" evidence="15">
    <location>
        <begin position="1490"/>
        <end position="1508"/>
    </location>
</feature>
<dbReference type="PROSITE" id="PS00237">
    <property type="entry name" value="G_PROTEIN_RECEP_F1_1"/>
    <property type="match status" value="1"/>
</dbReference>
<dbReference type="FunFam" id="1.20.1070.10:FF:000343">
    <property type="entry name" value="Uncharacterized protein"/>
    <property type="match status" value="1"/>
</dbReference>
<feature type="domain" description="CUB" evidence="17">
    <location>
        <begin position="969"/>
        <end position="1092"/>
    </location>
</feature>
<feature type="transmembrane region" description="Helical" evidence="16">
    <location>
        <begin position="2162"/>
        <end position="2184"/>
    </location>
</feature>
<dbReference type="GO" id="GO:0005886">
    <property type="term" value="C:plasma membrane"/>
    <property type="evidence" value="ECO:0007669"/>
    <property type="project" value="UniProtKB-SubCell"/>
</dbReference>
<dbReference type="CDD" id="cd00054">
    <property type="entry name" value="EGF_CA"/>
    <property type="match status" value="1"/>
</dbReference>
<dbReference type="OrthoDB" id="6022531at2759"/>
<dbReference type="SUPFAM" id="SSF49785">
    <property type="entry name" value="Galactose-binding domain-like"/>
    <property type="match status" value="3"/>
</dbReference>
<dbReference type="InterPro" id="IPR032675">
    <property type="entry name" value="LRR_dom_sf"/>
</dbReference>
<dbReference type="Pfam" id="PF00001">
    <property type="entry name" value="7tm_1"/>
    <property type="match status" value="1"/>
</dbReference>
<dbReference type="KEGG" id="aplc:110988203"/>
<dbReference type="Gene3D" id="3.10.100.10">
    <property type="entry name" value="Mannose-Binding Protein A, subunit A"/>
    <property type="match status" value="2"/>
</dbReference>
<evidence type="ECO:0000259" key="20">
    <source>
        <dbReference type="PROSITE" id="PS50041"/>
    </source>
</evidence>
<dbReference type="SUPFAM" id="SSF49854">
    <property type="entry name" value="Spermadhesin, CUB domain"/>
    <property type="match status" value="3"/>
</dbReference>
<feature type="domain" description="CUB" evidence="17">
    <location>
        <begin position="704"/>
        <end position="832"/>
    </location>
</feature>
<dbReference type="PROSITE" id="PS50026">
    <property type="entry name" value="EGF_3"/>
    <property type="match status" value="1"/>
</dbReference>
<feature type="transmembrane region" description="Helical" evidence="16">
    <location>
        <begin position="1976"/>
        <end position="1999"/>
    </location>
</feature>
<feature type="transmembrane region" description="Helical" evidence="16">
    <location>
        <begin position="2065"/>
        <end position="2084"/>
    </location>
</feature>
<dbReference type="InterPro" id="IPR036055">
    <property type="entry name" value="LDL_receptor-like_sf"/>
</dbReference>
<evidence type="ECO:0000256" key="3">
    <source>
        <dbReference type="ARBA" id="ARBA00022536"/>
    </source>
</evidence>
<keyword evidence="22" id="KW-1185">Reference proteome</keyword>
<dbReference type="SMART" id="SM00181">
    <property type="entry name" value="EGF"/>
    <property type="match status" value="1"/>
</dbReference>
<dbReference type="CDD" id="cd00037">
    <property type="entry name" value="CLECT"/>
    <property type="match status" value="2"/>
</dbReference>
<dbReference type="InterPro" id="IPR023415">
    <property type="entry name" value="LDLR_class-A_CS"/>
</dbReference>
<dbReference type="SUPFAM" id="SSF57424">
    <property type="entry name" value="LDL receptor-like module"/>
    <property type="match status" value="6"/>
</dbReference>
<dbReference type="PROSITE" id="PS00010">
    <property type="entry name" value="ASX_HYDROXYL"/>
    <property type="match status" value="1"/>
</dbReference>
<dbReference type="GO" id="GO:0008528">
    <property type="term" value="F:G protein-coupled peptide receptor activity"/>
    <property type="evidence" value="ECO:0007669"/>
    <property type="project" value="TreeGrafter"/>
</dbReference>
<dbReference type="Pfam" id="PF00431">
    <property type="entry name" value="CUB"/>
    <property type="match status" value="3"/>
</dbReference>
<dbReference type="SUPFAM" id="SSF52058">
    <property type="entry name" value="L domain-like"/>
    <property type="match status" value="1"/>
</dbReference>
<dbReference type="SMART" id="SM00192">
    <property type="entry name" value="LDLa"/>
    <property type="match status" value="6"/>
</dbReference>
<dbReference type="GO" id="GO:0007189">
    <property type="term" value="P:adenylate cyclase-activating G protein-coupled receptor signaling pathway"/>
    <property type="evidence" value="ECO:0007669"/>
    <property type="project" value="TreeGrafter"/>
</dbReference>
<evidence type="ECO:0000256" key="14">
    <source>
        <dbReference type="PROSITE-ProRule" id="PRU00076"/>
    </source>
</evidence>
<reference evidence="23" key="1">
    <citation type="submission" date="2025-08" db="UniProtKB">
        <authorList>
            <consortium name="RefSeq"/>
        </authorList>
    </citation>
    <scope>IDENTIFICATION</scope>
</reference>
<evidence type="ECO:0000256" key="5">
    <source>
        <dbReference type="ARBA" id="ARBA00022692"/>
    </source>
</evidence>
<feature type="transmembrane region" description="Helical" evidence="16">
    <location>
        <begin position="1942"/>
        <end position="1964"/>
    </location>
</feature>
<dbReference type="PROSITE" id="PS01209">
    <property type="entry name" value="LDLRA_1"/>
    <property type="match status" value="3"/>
</dbReference>
<keyword evidence="3 14" id="KW-0245">EGF-like domain</keyword>
<keyword evidence="4" id="KW-0433">Leucine-rich repeat</keyword>
<dbReference type="Gene3D" id="2.60.120.290">
    <property type="entry name" value="Spermadhesin, CUB domain"/>
    <property type="match status" value="3"/>
</dbReference>
<feature type="transmembrane region" description="Helical" evidence="16">
    <location>
        <begin position="2116"/>
        <end position="2141"/>
    </location>
</feature>
<feature type="disulfide bond" evidence="15">
    <location>
        <begin position="1483"/>
        <end position="1495"/>
    </location>
</feature>